<protein>
    <submittedName>
        <fullName evidence="1">Uncharacterized protein</fullName>
    </submittedName>
</protein>
<keyword evidence="2" id="KW-1185">Reference proteome</keyword>
<proteinExistence type="predicted"/>
<feature type="non-terminal residue" evidence="1">
    <location>
        <position position="1"/>
    </location>
</feature>
<dbReference type="Proteomes" id="UP000824469">
    <property type="component" value="Unassembled WGS sequence"/>
</dbReference>
<name>A0AA38C2B7_TAXCH</name>
<reference evidence="1 2" key="1">
    <citation type="journal article" date="2021" name="Nat. Plants">
        <title>The Taxus genome provides insights into paclitaxel biosynthesis.</title>
        <authorList>
            <person name="Xiong X."/>
            <person name="Gou J."/>
            <person name="Liao Q."/>
            <person name="Li Y."/>
            <person name="Zhou Q."/>
            <person name="Bi G."/>
            <person name="Li C."/>
            <person name="Du R."/>
            <person name="Wang X."/>
            <person name="Sun T."/>
            <person name="Guo L."/>
            <person name="Liang H."/>
            <person name="Lu P."/>
            <person name="Wu Y."/>
            <person name="Zhang Z."/>
            <person name="Ro D.K."/>
            <person name="Shang Y."/>
            <person name="Huang S."/>
            <person name="Yan J."/>
        </authorList>
    </citation>
    <scope>NUCLEOTIDE SEQUENCE [LARGE SCALE GENOMIC DNA]</scope>
    <source>
        <strain evidence="1">Ta-2019</strain>
    </source>
</reference>
<gene>
    <name evidence="1" type="ORF">KI387_042626</name>
</gene>
<sequence>TFMNSSNDDIGVTEEGGVDVTTMVDVGKRMDGGTGIYSMDGMMGNGGMNRGEVVKPKEMGEVNDEVDVIGKGVDKGPTSDMEIGWNGHFMNVSRGMNDIFSNGILVVLYKGVDVEINVGMIDVGIMSKGVDEVEGEGEEVVDGIGS</sequence>
<evidence type="ECO:0000313" key="1">
    <source>
        <dbReference type="EMBL" id="KAH9292187.1"/>
    </source>
</evidence>
<dbReference type="EMBL" id="JAHRHJ020003234">
    <property type="protein sequence ID" value="KAH9292187.1"/>
    <property type="molecule type" value="Genomic_DNA"/>
</dbReference>
<organism evidence="1 2">
    <name type="scientific">Taxus chinensis</name>
    <name type="common">Chinese yew</name>
    <name type="synonym">Taxus wallichiana var. chinensis</name>
    <dbReference type="NCBI Taxonomy" id="29808"/>
    <lineage>
        <taxon>Eukaryota</taxon>
        <taxon>Viridiplantae</taxon>
        <taxon>Streptophyta</taxon>
        <taxon>Embryophyta</taxon>
        <taxon>Tracheophyta</taxon>
        <taxon>Spermatophyta</taxon>
        <taxon>Pinopsida</taxon>
        <taxon>Pinidae</taxon>
        <taxon>Conifers II</taxon>
        <taxon>Cupressales</taxon>
        <taxon>Taxaceae</taxon>
        <taxon>Taxus</taxon>
    </lineage>
</organism>
<accession>A0AA38C2B7</accession>
<evidence type="ECO:0000313" key="2">
    <source>
        <dbReference type="Proteomes" id="UP000824469"/>
    </source>
</evidence>
<dbReference type="AlphaFoldDB" id="A0AA38C2B7"/>
<comment type="caution">
    <text evidence="1">The sequence shown here is derived from an EMBL/GenBank/DDBJ whole genome shotgun (WGS) entry which is preliminary data.</text>
</comment>